<gene>
    <name evidence="2" type="ORF">CPAV1605_723</name>
</gene>
<protein>
    <submittedName>
        <fullName evidence="2">Uncharacterized protein</fullName>
    </submittedName>
</protein>
<keyword evidence="1" id="KW-0812">Transmembrane</keyword>
<feature type="transmembrane region" description="Helical" evidence="1">
    <location>
        <begin position="96"/>
        <end position="114"/>
    </location>
</feature>
<sequence>MSEQEKIFQEMHIEEETVPSTPKKIINIPNVLPNWVDERLKMPIIFSMIVICQGLFGGYGLKQVPERVVKLSNNPIARFVFVTAIAYTATSDMETALFSVVMFFGIMYLIRTPAERALVPHFV</sequence>
<feature type="transmembrane region" description="Helical" evidence="1">
    <location>
        <begin position="42"/>
        <end position="61"/>
    </location>
</feature>
<evidence type="ECO:0000256" key="1">
    <source>
        <dbReference type="SAM" id="Phobius"/>
    </source>
</evidence>
<keyword evidence="1" id="KW-1133">Transmembrane helix</keyword>
<keyword evidence="1" id="KW-0472">Membrane</keyword>
<dbReference type="AlphaFoldDB" id="A0A5E8CI23"/>
<evidence type="ECO:0000313" key="2">
    <source>
        <dbReference type="EMBL" id="VVU94998.1"/>
    </source>
</evidence>
<organism evidence="2">
    <name type="scientific">seawater metagenome</name>
    <dbReference type="NCBI Taxonomy" id="1561972"/>
    <lineage>
        <taxon>unclassified sequences</taxon>
        <taxon>metagenomes</taxon>
        <taxon>ecological metagenomes</taxon>
    </lineage>
</organism>
<reference evidence="2" key="1">
    <citation type="submission" date="2019-09" db="EMBL/GenBank/DDBJ databases">
        <authorList>
            <person name="Needham M D."/>
        </authorList>
    </citation>
    <scope>NUCLEOTIDE SEQUENCE</scope>
</reference>
<dbReference type="EMBL" id="CABVLZ010000003">
    <property type="protein sequence ID" value="VVU94998.1"/>
    <property type="molecule type" value="Genomic_DNA"/>
</dbReference>
<proteinExistence type="predicted"/>
<name>A0A5E8CI23_9ZZZZ</name>
<accession>A0A5E8CI23</accession>